<dbReference type="OrthoDB" id="3634740at2759"/>
<reference evidence="1" key="1">
    <citation type="submission" date="2021-12" db="EMBL/GenBank/DDBJ databases">
        <authorList>
            <person name="Zaccaron A."/>
            <person name="Stergiopoulos I."/>
        </authorList>
    </citation>
    <scope>NUCLEOTIDE SEQUENCE</scope>
    <source>
        <strain evidence="1">Race5_Kim</strain>
    </source>
</reference>
<name>A0A9Q8URD9_PASFU</name>
<dbReference type="EMBL" id="CP090169">
    <property type="protein sequence ID" value="UJO19630.1"/>
    <property type="molecule type" value="Genomic_DNA"/>
</dbReference>
<gene>
    <name evidence="1" type="ORF">CLAFUR5_10137</name>
</gene>
<proteinExistence type="predicted"/>
<dbReference type="RefSeq" id="XP_047763996.1">
    <property type="nucleotide sequence ID" value="XM_047909285.1"/>
</dbReference>
<evidence type="ECO:0000313" key="2">
    <source>
        <dbReference type="Proteomes" id="UP000756132"/>
    </source>
</evidence>
<accession>A0A9Q8URD9</accession>
<dbReference type="GeneID" id="71990015"/>
<reference evidence="1" key="2">
    <citation type="journal article" date="2022" name="Microb. Genom.">
        <title>A chromosome-scale genome assembly of the tomato pathogen Cladosporium fulvum reveals a compartmentalized genome architecture and the presence of a dispensable chromosome.</title>
        <authorList>
            <person name="Zaccaron A.Z."/>
            <person name="Chen L.H."/>
            <person name="Samaras A."/>
            <person name="Stergiopoulos I."/>
        </authorList>
    </citation>
    <scope>NUCLEOTIDE SEQUENCE</scope>
    <source>
        <strain evidence="1">Race5_Kim</strain>
    </source>
</reference>
<dbReference type="AlphaFoldDB" id="A0A9Q8URD9"/>
<sequence>MPPSTERPEYWPLPFVVRFNHENGIAPYNGAVAITANSKAVTPEQASRSPAISKAFAGCQAVAKLLKVTAPIRIDVPQRADEAESPFVLFDVNMKPNMTAPGRPGRDDQASLTALAAAEGGYNSAELLRMILGSARKLEELRGTDLPRWSEQ</sequence>
<organism evidence="1 2">
    <name type="scientific">Passalora fulva</name>
    <name type="common">Tomato leaf mold</name>
    <name type="synonym">Cladosporium fulvum</name>
    <dbReference type="NCBI Taxonomy" id="5499"/>
    <lineage>
        <taxon>Eukaryota</taxon>
        <taxon>Fungi</taxon>
        <taxon>Dikarya</taxon>
        <taxon>Ascomycota</taxon>
        <taxon>Pezizomycotina</taxon>
        <taxon>Dothideomycetes</taxon>
        <taxon>Dothideomycetidae</taxon>
        <taxon>Mycosphaerellales</taxon>
        <taxon>Mycosphaerellaceae</taxon>
        <taxon>Fulvia</taxon>
    </lineage>
</organism>
<evidence type="ECO:0000313" key="1">
    <source>
        <dbReference type="EMBL" id="UJO19630.1"/>
    </source>
</evidence>
<dbReference type="Gene3D" id="3.30.470.20">
    <property type="entry name" value="ATP-grasp fold, B domain"/>
    <property type="match status" value="1"/>
</dbReference>
<dbReference type="Proteomes" id="UP000756132">
    <property type="component" value="Chromosome 7"/>
</dbReference>
<dbReference type="KEGG" id="ffu:CLAFUR5_10137"/>
<protein>
    <submittedName>
        <fullName evidence="1">Uncharacterized protein</fullName>
    </submittedName>
</protein>
<keyword evidence="2" id="KW-1185">Reference proteome</keyword>